<gene>
    <name evidence="1" type="ORF">MVEN_00463200</name>
</gene>
<dbReference type="AlphaFoldDB" id="A0A8H6YRG1"/>
<name>A0A8H6YRG1_9AGAR</name>
<reference evidence="1" key="1">
    <citation type="submission" date="2020-05" db="EMBL/GenBank/DDBJ databases">
        <title>Mycena genomes resolve the evolution of fungal bioluminescence.</title>
        <authorList>
            <person name="Tsai I.J."/>
        </authorList>
    </citation>
    <scope>NUCLEOTIDE SEQUENCE</scope>
    <source>
        <strain evidence="1">CCC161011</strain>
    </source>
</reference>
<evidence type="ECO:0000313" key="1">
    <source>
        <dbReference type="EMBL" id="KAF7365883.1"/>
    </source>
</evidence>
<evidence type="ECO:0000313" key="2">
    <source>
        <dbReference type="Proteomes" id="UP000620124"/>
    </source>
</evidence>
<dbReference type="EMBL" id="JACAZI010000003">
    <property type="protein sequence ID" value="KAF7365883.1"/>
    <property type="molecule type" value="Genomic_DNA"/>
</dbReference>
<dbReference type="OrthoDB" id="3053196at2759"/>
<proteinExistence type="predicted"/>
<comment type="caution">
    <text evidence="1">The sequence shown here is derived from an EMBL/GenBank/DDBJ whole genome shotgun (WGS) entry which is preliminary data.</text>
</comment>
<protein>
    <submittedName>
        <fullName evidence="1">Longevity assurance proteins LAG1/LAC1</fullName>
    </submittedName>
</protein>
<dbReference type="Proteomes" id="UP000620124">
    <property type="component" value="Unassembled WGS sequence"/>
</dbReference>
<organism evidence="1 2">
    <name type="scientific">Mycena venus</name>
    <dbReference type="NCBI Taxonomy" id="2733690"/>
    <lineage>
        <taxon>Eukaryota</taxon>
        <taxon>Fungi</taxon>
        <taxon>Dikarya</taxon>
        <taxon>Basidiomycota</taxon>
        <taxon>Agaricomycotina</taxon>
        <taxon>Agaricomycetes</taxon>
        <taxon>Agaricomycetidae</taxon>
        <taxon>Agaricales</taxon>
        <taxon>Marasmiineae</taxon>
        <taxon>Mycenaceae</taxon>
        <taxon>Mycena</taxon>
    </lineage>
</organism>
<accession>A0A8H6YRG1</accession>
<sequence length="224" mass="25751">MISTACPKSRPGSRNPFTPLYLLSHLAPTTQRVTSSTTTAAFVEAGEWCASKGLAIYPLVAHYIVFFSILRHPLAHYACPLLWDSETGQAGEVRRAGVRPQYNMFTLRTWWFQTDFFWHDYLHAHLFGAMRHHHFFQIAYWLQQFLGLILRRSDHWQLVIPHVIARTPTNSWGWGRPFLLPARALAFCFARRFGSLFSDLVQVIHPLGIGVPSTSFALKRNRTI</sequence>
<keyword evidence="2" id="KW-1185">Reference proteome</keyword>